<dbReference type="Pfam" id="PF02909">
    <property type="entry name" value="TetR_C_1"/>
    <property type="match status" value="1"/>
</dbReference>
<sequence>MRKKVNHHAEEAASERAAVPVWARPERPRRERPALSREQIVSTALALADAEGINAISIRRIATALGVSAMALYWYIERKEDVLDLMIDAVYGEVLLKPADDWRSSLEAFAIQMREMIHRHPWFASLAGHRPAFGPNTLQKTDYLLGVVSQLGLDMTTNMNILELFNAYIFGFVQNEIGEAEEQRRSGLSEEEWQHSMYPYIQKQVIESGRYPFLAKAILEAQERSPDETFRFGLTRLLEGIASYADAQRAQNHQ</sequence>
<evidence type="ECO:0000256" key="3">
    <source>
        <dbReference type="ARBA" id="ARBA00023125"/>
    </source>
</evidence>
<dbReference type="GO" id="GO:0000976">
    <property type="term" value="F:transcription cis-regulatory region binding"/>
    <property type="evidence" value="ECO:0007669"/>
    <property type="project" value="TreeGrafter"/>
</dbReference>
<dbReference type="PROSITE" id="PS50977">
    <property type="entry name" value="HTH_TETR_2"/>
    <property type="match status" value="1"/>
</dbReference>
<reference evidence="7" key="1">
    <citation type="submission" date="2018-12" db="EMBL/GenBank/DDBJ databases">
        <title>Novel natural products biosynthetic potential of the class Ktedonobacteria.</title>
        <authorList>
            <person name="Zheng Y."/>
            <person name="Saitou A."/>
            <person name="Wang C.M."/>
            <person name="Toyoda A."/>
            <person name="Minakuchi Y."/>
            <person name="Sekiguchi Y."/>
            <person name="Ueda K."/>
            <person name="Takano H."/>
            <person name="Sakai Y."/>
            <person name="Yokota A."/>
            <person name="Yabe S."/>
        </authorList>
    </citation>
    <scope>NUCLEOTIDE SEQUENCE</scope>
    <source>
        <strain evidence="7">COM3</strain>
    </source>
</reference>
<dbReference type="InterPro" id="IPR050109">
    <property type="entry name" value="HTH-type_TetR-like_transc_reg"/>
</dbReference>
<dbReference type="InterPro" id="IPR009057">
    <property type="entry name" value="Homeodomain-like_sf"/>
</dbReference>
<keyword evidence="1" id="KW-0678">Repressor</keyword>
<dbReference type="PANTHER" id="PTHR30055:SF151">
    <property type="entry name" value="TRANSCRIPTIONAL REGULATORY PROTEIN"/>
    <property type="match status" value="1"/>
</dbReference>
<dbReference type="SUPFAM" id="SSF46689">
    <property type="entry name" value="Homeodomain-like"/>
    <property type="match status" value="1"/>
</dbReference>
<dbReference type="GO" id="GO:0003700">
    <property type="term" value="F:DNA-binding transcription factor activity"/>
    <property type="evidence" value="ECO:0007669"/>
    <property type="project" value="TreeGrafter"/>
</dbReference>
<dbReference type="InterPro" id="IPR004111">
    <property type="entry name" value="Repressor_TetR_C"/>
</dbReference>
<dbReference type="InterPro" id="IPR003012">
    <property type="entry name" value="Tet_transcr_reg_TetR"/>
</dbReference>
<keyword evidence="3 5" id="KW-0238">DNA-binding</keyword>
<evidence type="ECO:0000256" key="4">
    <source>
        <dbReference type="ARBA" id="ARBA00023163"/>
    </source>
</evidence>
<evidence type="ECO:0000256" key="1">
    <source>
        <dbReference type="ARBA" id="ARBA00022491"/>
    </source>
</evidence>
<accession>A0A455SLG5</accession>
<keyword evidence="4" id="KW-0804">Transcription</keyword>
<name>A0A455SLG5_9CHLR</name>
<protein>
    <submittedName>
        <fullName evidence="7">TetR family transcriptional regulator</fullName>
    </submittedName>
</protein>
<dbReference type="SUPFAM" id="SSF48498">
    <property type="entry name" value="Tetracyclin repressor-like, C-terminal domain"/>
    <property type="match status" value="1"/>
</dbReference>
<organism evidence="7">
    <name type="scientific">Thermosporothrix sp. COM3</name>
    <dbReference type="NCBI Taxonomy" id="2490863"/>
    <lineage>
        <taxon>Bacteria</taxon>
        <taxon>Bacillati</taxon>
        <taxon>Chloroflexota</taxon>
        <taxon>Ktedonobacteria</taxon>
        <taxon>Ktedonobacterales</taxon>
        <taxon>Thermosporotrichaceae</taxon>
        <taxon>Thermosporothrix</taxon>
    </lineage>
</organism>
<dbReference type="Pfam" id="PF00440">
    <property type="entry name" value="TetR_N"/>
    <property type="match status" value="1"/>
</dbReference>
<dbReference type="PANTHER" id="PTHR30055">
    <property type="entry name" value="HTH-TYPE TRANSCRIPTIONAL REGULATOR RUTR"/>
    <property type="match status" value="1"/>
</dbReference>
<evidence type="ECO:0000259" key="6">
    <source>
        <dbReference type="PROSITE" id="PS50977"/>
    </source>
</evidence>
<dbReference type="GO" id="GO:0046677">
    <property type="term" value="P:response to antibiotic"/>
    <property type="evidence" value="ECO:0007669"/>
    <property type="project" value="InterPro"/>
</dbReference>
<gene>
    <name evidence="7" type="ORF">KTC_25600</name>
</gene>
<keyword evidence="2" id="KW-0805">Transcription regulation</keyword>
<dbReference type="GO" id="GO:0045892">
    <property type="term" value="P:negative regulation of DNA-templated transcription"/>
    <property type="evidence" value="ECO:0007669"/>
    <property type="project" value="InterPro"/>
</dbReference>
<dbReference type="InterPro" id="IPR036271">
    <property type="entry name" value="Tet_transcr_reg_TetR-rel_C_sf"/>
</dbReference>
<evidence type="ECO:0000256" key="5">
    <source>
        <dbReference type="PROSITE-ProRule" id="PRU00335"/>
    </source>
</evidence>
<evidence type="ECO:0000256" key="2">
    <source>
        <dbReference type="ARBA" id="ARBA00023015"/>
    </source>
</evidence>
<feature type="DNA-binding region" description="H-T-H motif" evidence="5">
    <location>
        <begin position="57"/>
        <end position="76"/>
    </location>
</feature>
<dbReference type="PRINTS" id="PR00400">
    <property type="entry name" value="TETREPRESSOR"/>
</dbReference>
<dbReference type="Gene3D" id="1.10.357.10">
    <property type="entry name" value="Tetracycline Repressor, domain 2"/>
    <property type="match status" value="1"/>
</dbReference>
<dbReference type="EMBL" id="AP019376">
    <property type="protein sequence ID" value="BBH87809.1"/>
    <property type="molecule type" value="Genomic_DNA"/>
</dbReference>
<feature type="domain" description="HTH tetR-type" evidence="6">
    <location>
        <begin position="34"/>
        <end position="94"/>
    </location>
</feature>
<evidence type="ECO:0000313" key="7">
    <source>
        <dbReference type="EMBL" id="BBH87809.1"/>
    </source>
</evidence>
<dbReference type="AlphaFoldDB" id="A0A455SLG5"/>
<proteinExistence type="predicted"/>
<dbReference type="InterPro" id="IPR001647">
    <property type="entry name" value="HTH_TetR"/>
</dbReference>
<dbReference type="Gene3D" id="1.10.10.60">
    <property type="entry name" value="Homeodomain-like"/>
    <property type="match status" value="1"/>
</dbReference>